<reference evidence="6" key="2">
    <citation type="submission" date="2024-08" db="UniProtKB">
        <authorList>
            <consortium name="EnsemblMetazoa"/>
        </authorList>
    </citation>
    <scope>IDENTIFICATION</scope>
</reference>
<dbReference type="PANTHER" id="PTHR23199">
    <property type="entry name" value="NEUROTROPHIN 1-RELATED"/>
    <property type="match status" value="1"/>
</dbReference>
<dbReference type="InterPro" id="IPR032104">
    <property type="entry name" value="Spaetzle"/>
</dbReference>
<dbReference type="SUPFAM" id="SSF57501">
    <property type="entry name" value="Cystine-knot cytokines"/>
    <property type="match status" value="1"/>
</dbReference>
<name>A0AAR5Q876_DENPD</name>
<dbReference type="GO" id="GO:0045087">
    <property type="term" value="P:innate immune response"/>
    <property type="evidence" value="ECO:0007669"/>
    <property type="project" value="TreeGrafter"/>
</dbReference>
<keyword evidence="1 4" id="KW-0732">Signal</keyword>
<feature type="chain" id="PRO_5043938866" description="Spaetzle domain-containing protein" evidence="4">
    <location>
        <begin position="21"/>
        <end position="216"/>
    </location>
</feature>
<dbReference type="EnsemblMetazoa" id="XM_019913875.1">
    <property type="protein sequence ID" value="XP_019769434.1"/>
    <property type="gene ID" value="LOC109543936"/>
</dbReference>
<evidence type="ECO:0000256" key="2">
    <source>
        <dbReference type="ARBA" id="ARBA00023157"/>
    </source>
</evidence>
<evidence type="ECO:0000256" key="3">
    <source>
        <dbReference type="ARBA" id="ARBA00023180"/>
    </source>
</evidence>
<accession>A0AAR5Q876</accession>
<evidence type="ECO:0000313" key="6">
    <source>
        <dbReference type="EnsemblMetazoa" id="XP_019769434.1"/>
    </source>
</evidence>
<dbReference type="InterPro" id="IPR029034">
    <property type="entry name" value="Cystine-knot_cytokine"/>
</dbReference>
<dbReference type="AlphaFoldDB" id="A0AAR5Q876"/>
<keyword evidence="2" id="KW-1015">Disulfide bond</keyword>
<dbReference type="GO" id="GO:0021556">
    <property type="term" value="P:central nervous system formation"/>
    <property type="evidence" value="ECO:0007669"/>
    <property type="project" value="TreeGrafter"/>
</dbReference>
<keyword evidence="3" id="KW-0325">Glycoprotein</keyword>
<dbReference type="Pfam" id="PF16077">
    <property type="entry name" value="Spaetzle"/>
    <property type="match status" value="1"/>
</dbReference>
<evidence type="ECO:0000259" key="5">
    <source>
        <dbReference type="Pfam" id="PF16077"/>
    </source>
</evidence>
<dbReference type="Proteomes" id="UP000019118">
    <property type="component" value="Unassembled WGS sequence"/>
</dbReference>
<keyword evidence="7" id="KW-1185">Reference proteome</keyword>
<reference evidence="7" key="1">
    <citation type="journal article" date="2013" name="Genome Biol.">
        <title>Draft genome of the mountain pine beetle, Dendroctonus ponderosae Hopkins, a major forest pest.</title>
        <authorList>
            <person name="Keeling C.I."/>
            <person name="Yuen M.M."/>
            <person name="Liao N.Y."/>
            <person name="Docking T.R."/>
            <person name="Chan S.K."/>
            <person name="Taylor G.A."/>
            <person name="Palmquist D.L."/>
            <person name="Jackman S.D."/>
            <person name="Nguyen A."/>
            <person name="Li M."/>
            <person name="Henderson H."/>
            <person name="Janes J.K."/>
            <person name="Zhao Y."/>
            <person name="Pandoh P."/>
            <person name="Moore R."/>
            <person name="Sperling F.A."/>
            <person name="Huber D.P."/>
            <person name="Birol I."/>
            <person name="Jones S.J."/>
            <person name="Bohlmann J."/>
        </authorList>
    </citation>
    <scope>NUCLEOTIDE SEQUENCE</scope>
</reference>
<proteinExistence type="predicted"/>
<evidence type="ECO:0000256" key="4">
    <source>
        <dbReference type="SAM" id="SignalP"/>
    </source>
</evidence>
<evidence type="ECO:0000256" key="1">
    <source>
        <dbReference type="ARBA" id="ARBA00022729"/>
    </source>
</evidence>
<dbReference type="GO" id="GO:0005615">
    <property type="term" value="C:extracellular space"/>
    <property type="evidence" value="ECO:0007669"/>
    <property type="project" value="UniProtKB-ARBA"/>
</dbReference>
<dbReference type="GO" id="GO:0008083">
    <property type="term" value="F:growth factor activity"/>
    <property type="evidence" value="ECO:0007669"/>
    <property type="project" value="TreeGrafter"/>
</dbReference>
<dbReference type="PANTHER" id="PTHR23199:SF12">
    <property type="entry name" value="NEUROTROPHIN 1-RELATED"/>
    <property type="match status" value="1"/>
</dbReference>
<protein>
    <recommendedName>
        <fullName evidence="5">Spaetzle domain-containing protein</fullName>
    </recommendedName>
</protein>
<dbReference type="GO" id="GO:0005121">
    <property type="term" value="F:Toll binding"/>
    <property type="evidence" value="ECO:0007669"/>
    <property type="project" value="TreeGrafter"/>
</dbReference>
<feature type="signal peptide" evidence="4">
    <location>
        <begin position="1"/>
        <end position="20"/>
    </location>
</feature>
<dbReference type="InterPro" id="IPR052444">
    <property type="entry name" value="Spz/Toll_ligand-like"/>
</dbReference>
<evidence type="ECO:0000313" key="7">
    <source>
        <dbReference type="Proteomes" id="UP000019118"/>
    </source>
</evidence>
<dbReference type="GeneID" id="109543936"/>
<dbReference type="KEGG" id="dpa:109543936"/>
<sequence length="216" mass="24755">MRCWLVLLLILACMASHSNGASFNQFEHYGSVHGHNHQHDEPFRRQNATKGSLSSLEGDAEGPVLDMVERDPNYPYREVRYFLRNNPLLRDYFVAAATPQIGNRVASPTALDQTGESLCRTRAYKLFYPQRLRNVNNIWRTIVNIENEYEQGVEVKSCARDGMCSRLDSANIPFGFTSYCDQEFISKELMVYNSSTAFDLFRFPSCCVCRIKRASL</sequence>
<dbReference type="Gene3D" id="2.10.90.10">
    <property type="entry name" value="Cystine-knot cytokines"/>
    <property type="match status" value="1"/>
</dbReference>
<feature type="domain" description="Spaetzle" evidence="5">
    <location>
        <begin position="117"/>
        <end position="211"/>
    </location>
</feature>
<organism evidence="6 7">
    <name type="scientific">Dendroctonus ponderosae</name>
    <name type="common">Mountain pine beetle</name>
    <dbReference type="NCBI Taxonomy" id="77166"/>
    <lineage>
        <taxon>Eukaryota</taxon>
        <taxon>Metazoa</taxon>
        <taxon>Ecdysozoa</taxon>
        <taxon>Arthropoda</taxon>
        <taxon>Hexapoda</taxon>
        <taxon>Insecta</taxon>
        <taxon>Pterygota</taxon>
        <taxon>Neoptera</taxon>
        <taxon>Endopterygota</taxon>
        <taxon>Coleoptera</taxon>
        <taxon>Polyphaga</taxon>
        <taxon>Cucujiformia</taxon>
        <taxon>Curculionidae</taxon>
        <taxon>Scolytinae</taxon>
        <taxon>Dendroctonus</taxon>
    </lineage>
</organism>